<keyword evidence="3" id="KW-1003">Cell membrane</keyword>
<accession>A0ABP7CE29</accession>
<keyword evidence="2" id="KW-0813">Transport</keyword>
<dbReference type="PANTHER" id="PTHR42718:SF42">
    <property type="entry name" value="EXPORT PROTEIN"/>
    <property type="match status" value="1"/>
</dbReference>
<evidence type="ECO:0000256" key="7">
    <source>
        <dbReference type="SAM" id="Phobius"/>
    </source>
</evidence>
<protein>
    <submittedName>
        <fullName evidence="9">DHA2 family efflux MFS transporter permease subunit</fullName>
    </submittedName>
</protein>
<feature type="transmembrane region" description="Helical" evidence="7">
    <location>
        <begin position="398"/>
        <end position="418"/>
    </location>
</feature>
<evidence type="ECO:0000256" key="5">
    <source>
        <dbReference type="ARBA" id="ARBA00022989"/>
    </source>
</evidence>
<feature type="transmembrane region" description="Helical" evidence="7">
    <location>
        <begin position="115"/>
        <end position="142"/>
    </location>
</feature>
<dbReference type="RefSeq" id="WP_425582767.1">
    <property type="nucleotide sequence ID" value="NZ_BAABDC010000001.1"/>
</dbReference>
<dbReference type="NCBIfam" id="TIGR00711">
    <property type="entry name" value="efflux_EmrB"/>
    <property type="match status" value="1"/>
</dbReference>
<proteinExistence type="predicted"/>
<dbReference type="PANTHER" id="PTHR42718">
    <property type="entry name" value="MAJOR FACILITATOR SUPERFAMILY MULTIDRUG TRANSPORTER MFSC"/>
    <property type="match status" value="1"/>
</dbReference>
<feature type="transmembrane region" description="Helical" evidence="7">
    <location>
        <begin position="235"/>
        <end position="253"/>
    </location>
</feature>
<dbReference type="SUPFAM" id="SSF103473">
    <property type="entry name" value="MFS general substrate transporter"/>
    <property type="match status" value="1"/>
</dbReference>
<dbReference type="InterPro" id="IPR011701">
    <property type="entry name" value="MFS"/>
</dbReference>
<dbReference type="Proteomes" id="UP001501468">
    <property type="component" value="Unassembled WGS sequence"/>
</dbReference>
<evidence type="ECO:0000256" key="1">
    <source>
        <dbReference type="ARBA" id="ARBA00004651"/>
    </source>
</evidence>
<name>A0ABP7CE29_9MICO</name>
<feature type="transmembrane region" description="Helical" evidence="7">
    <location>
        <begin position="342"/>
        <end position="360"/>
    </location>
</feature>
<organism evidence="9 10">
    <name type="scientific">Terrabacter ginsenosidimutans</name>
    <dbReference type="NCBI Taxonomy" id="490575"/>
    <lineage>
        <taxon>Bacteria</taxon>
        <taxon>Bacillati</taxon>
        <taxon>Actinomycetota</taxon>
        <taxon>Actinomycetes</taxon>
        <taxon>Micrococcales</taxon>
        <taxon>Intrasporangiaceae</taxon>
        <taxon>Terrabacter</taxon>
    </lineage>
</organism>
<feature type="transmembrane region" description="Helical" evidence="7">
    <location>
        <begin position="82"/>
        <end position="103"/>
    </location>
</feature>
<gene>
    <name evidence="9" type="ORF">GCM10022399_00230</name>
</gene>
<keyword evidence="6 7" id="KW-0472">Membrane</keyword>
<keyword evidence="4 7" id="KW-0812">Transmembrane</keyword>
<reference evidence="10" key="1">
    <citation type="journal article" date="2019" name="Int. J. Syst. Evol. Microbiol.">
        <title>The Global Catalogue of Microorganisms (GCM) 10K type strain sequencing project: providing services to taxonomists for standard genome sequencing and annotation.</title>
        <authorList>
            <consortium name="The Broad Institute Genomics Platform"/>
            <consortium name="The Broad Institute Genome Sequencing Center for Infectious Disease"/>
            <person name="Wu L."/>
            <person name="Ma J."/>
        </authorList>
    </citation>
    <scope>NUCLEOTIDE SEQUENCE [LARGE SCALE GENOMIC DNA]</scope>
    <source>
        <strain evidence="10">JCM 17125</strain>
    </source>
</reference>
<comment type="subcellular location">
    <subcellularLocation>
        <location evidence="1">Cell membrane</location>
        <topology evidence="1">Multi-pass membrane protein</topology>
    </subcellularLocation>
</comment>
<dbReference type="InterPro" id="IPR020846">
    <property type="entry name" value="MFS_dom"/>
</dbReference>
<keyword evidence="10" id="KW-1185">Reference proteome</keyword>
<dbReference type="Gene3D" id="1.20.1720.10">
    <property type="entry name" value="Multidrug resistance protein D"/>
    <property type="match status" value="1"/>
</dbReference>
<dbReference type="InterPro" id="IPR036259">
    <property type="entry name" value="MFS_trans_sf"/>
</dbReference>
<evidence type="ECO:0000256" key="3">
    <source>
        <dbReference type="ARBA" id="ARBA00022475"/>
    </source>
</evidence>
<evidence type="ECO:0000256" key="6">
    <source>
        <dbReference type="ARBA" id="ARBA00023136"/>
    </source>
</evidence>
<feature type="transmembrane region" description="Helical" evidence="7">
    <location>
        <begin position="173"/>
        <end position="191"/>
    </location>
</feature>
<dbReference type="Pfam" id="PF07690">
    <property type="entry name" value="MFS_1"/>
    <property type="match status" value="1"/>
</dbReference>
<feature type="transmembrane region" description="Helical" evidence="7">
    <location>
        <begin position="307"/>
        <end position="330"/>
    </location>
</feature>
<evidence type="ECO:0000313" key="9">
    <source>
        <dbReference type="EMBL" id="GAA3688619.1"/>
    </source>
</evidence>
<evidence type="ECO:0000256" key="4">
    <source>
        <dbReference type="ARBA" id="ARBA00022692"/>
    </source>
</evidence>
<comment type="caution">
    <text evidence="9">The sequence shown here is derived from an EMBL/GenBank/DDBJ whole genome shotgun (WGS) entry which is preliminary data.</text>
</comment>
<feature type="transmembrane region" description="Helical" evidence="7">
    <location>
        <begin position="498"/>
        <end position="515"/>
    </location>
</feature>
<evidence type="ECO:0000313" key="10">
    <source>
        <dbReference type="Proteomes" id="UP001501468"/>
    </source>
</evidence>
<feature type="domain" description="Major facilitator superfamily (MFS) profile" evidence="8">
    <location>
        <begin position="49"/>
        <end position="520"/>
    </location>
</feature>
<evidence type="ECO:0000256" key="2">
    <source>
        <dbReference type="ARBA" id="ARBA00022448"/>
    </source>
</evidence>
<feature type="transmembrane region" description="Helical" evidence="7">
    <location>
        <begin position="372"/>
        <end position="392"/>
    </location>
</feature>
<keyword evidence="5 7" id="KW-1133">Transmembrane helix</keyword>
<dbReference type="PRINTS" id="PR01036">
    <property type="entry name" value="TCRTETB"/>
</dbReference>
<dbReference type="PROSITE" id="PS50850">
    <property type="entry name" value="MFS"/>
    <property type="match status" value="1"/>
</dbReference>
<dbReference type="InterPro" id="IPR004638">
    <property type="entry name" value="EmrB-like"/>
</dbReference>
<evidence type="ECO:0000259" key="8">
    <source>
        <dbReference type="PROSITE" id="PS50850"/>
    </source>
</evidence>
<feature type="transmembrane region" description="Helical" evidence="7">
    <location>
        <begin position="203"/>
        <end position="223"/>
    </location>
</feature>
<feature type="transmembrane region" description="Helical" evidence="7">
    <location>
        <begin position="265"/>
        <end position="286"/>
    </location>
</feature>
<dbReference type="Gene3D" id="1.20.1250.20">
    <property type="entry name" value="MFS general substrate transporter like domains"/>
    <property type="match status" value="1"/>
</dbReference>
<feature type="transmembrane region" description="Helical" evidence="7">
    <location>
        <begin position="50"/>
        <end position="75"/>
    </location>
</feature>
<sequence>MAGDERNPALAGVAGAAGTTERAGAVSAARPASAAPPGGVPAGHNPWPALWAMVIGFFMILVDSTIVSVATPAILRGLRTDVNSVIWVTSAYLLAYATPLLITGRLGDRYGPKNLYLVGLTVFTAASLWCGLTGTITGLIIARVVQGLGASMLTPQTMAVITRTFPAASRGQAMALWGATAGVAILVGPVVGGLLVDGPGWEWIFFINVPVGVVAFVLAARLVPRLETHSHRFDWLGVALSAVGMFLLVFGVQEGETYDWGTISGFVSVPLLIAAGVLVLGIFVWWQAHNTSEPLLPLQLFGDRNFSLANIAITTIGFSITAMAFPFMLYAQAVRGLSPTSAALLLAPMAVISGGLAPVAGRMSDRVHPRGITAVGIGLTSASLLWLALVMHPATATWLLLLPMALMGVGNAFMWGPLGATATRNLPLSSAGAGSGVYNTTRQVGAVLGSAAIAAVIQARLSADLPGIPGDLGGLQSSGASMPAKVAEGFASAMSESMLLPAAVLVIGVVAVLFFERPASHPH</sequence>
<dbReference type="EMBL" id="BAABDC010000001">
    <property type="protein sequence ID" value="GAA3688619.1"/>
    <property type="molecule type" value="Genomic_DNA"/>
</dbReference>
<dbReference type="CDD" id="cd17321">
    <property type="entry name" value="MFS_MMR_MDR_like"/>
    <property type="match status" value="1"/>
</dbReference>